<dbReference type="EMBL" id="PYOJ01000019">
    <property type="protein sequence ID" value="PSV88249.1"/>
    <property type="molecule type" value="Genomic_DNA"/>
</dbReference>
<feature type="domain" description="TrwC relaxase" evidence="1">
    <location>
        <begin position="15"/>
        <end position="326"/>
    </location>
</feature>
<dbReference type="OrthoDB" id="1634048at2"/>
<dbReference type="Pfam" id="PF18340">
    <property type="entry name" value="TraI_2B"/>
    <property type="match status" value="1"/>
</dbReference>
<reference evidence="4 5" key="1">
    <citation type="submission" date="2018-03" db="EMBL/GenBank/DDBJ databases">
        <title>Whole genome sequencing of Histamine producing bacteria.</title>
        <authorList>
            <person name="Butler K."/>
        </authorList>
    </citation>
    <scope>NUCLEOTIDE SEQUENCE [LARGE SCALE GENOMIC DNA]</scope>
    <source>
        <strain evidence="4 5">ATCC 33979</strain>
    </source>
</reference>
<dbReference type="GO" id="GO:0004386">
    <property type="term" value="F:helicase activity"/>
    <property type="evidence" value="ECO:0007669"/>
    <property type="project" value="UniProtKB-KW"/>
</dbReference>
<dbReference type="InterPro" id="IPR014059">
    <property type="entry name" value="TraI/TrwC_relax"/>
</dbReference>
<keyword evidence="4" id="KW-0547">Nucleotide-binding</keyword>
<name>A0A2T3M7J9_PHOLE</name>
<sequence>MLSLSPLRASATGASNYYLEEEKHYHVNQVEFTFPPQSVPDNTLSPTDSPTADYYLAEKGESDKTTEWYGKIAEKEGLSGQAITHEKLTAVLNGQLNNTQTPRAGADTRRTGYDLVFSAPKGASLLALVYGDTRIIEAHNAAIKTALNALEQDTAQAKVTENKAGRFENTQNLLFGLIQHKTSREDDPQLHTHALLANMTFDQKGQLKNLASSAVQQGFETQGTFERVLENQKYYGMTYQSELGRALENMGYQIKALGNGQIDIAGIPEEVIEANATRRQQIISQEQALGIQSGKSRDNIAHQTRQAKTYTPEHSLLKVWQEKNAQMHFDGLAFVAAAYRGEHKREQTAVNAALTSQVAVEKSIAYLSERHTALPYEKILTTAIDQFAPQGAASFHDTKTHLDTLVKSNQLIALDKDQRLFTTQALIDKEKAIINATCKRTHGLETKADPTALQQTGLHVESRKKVADLLASKKQFNVVNLRGSSEQLSTALLHVAEQSGQSIHFITPNKIMQRQTEQRVKRQAFSVSQWVTKAFRPDVVHTTHHYLHSAKTATQTQHSLIVIEHAHQLGLSDTERILDRARAQNNKVIFLNHSQRSQRLRAGNSMETLQKGHVFSITWQGTQHTDTTLRISEADKAQRHQHIAALYQTLTPAERQHTQVLTTNKADSEQLNRTIRHQLDTTGQLGEKRIALPVLNAVYLSPEQQTSIKHYQKGMIVTTWHEGKAAQYTIEKVNSKANTLQLVDKTQHRHYLNVTQPPSVPFFVSQPSTLEVAPGERLRINQDMVKTNLKASDTLTVENIGWLGLSVRSDDGKGHVLPLSTLKNSDITYGYATTLHQGAMGKNTTLVDMQSYTASKETLYDLMQQESRTLHIFTDSHDKLANRLDKSRIQPGAMARVMASTAQLDKYISHQTREALYQDVQAGIAALLTQQAPTPLIDQAVNFALNHVSEQQAGFKHAELVVSAITFAMNEKGTTVLGTEVSDKLKQLTQQGTVLSAQFHDGTRWTTREAVETEQRILQRLADGKGAVTPLVNKKQADRYLGEQTWLTEGQKAGVKLMSTTADRYTIVQGFAGVGKSTLLKQGRMLIEHTLSLQGNDKVDILGLAPTHAAVNELRDKGIPAQTTQSLLKDIQTGDTTADNYRNTLFLLDESSMASNAQFDAFTALVEQSGARATLLGDIYQLQSKAAGKPFELAYRSNSVDTVVMKDIKRQQSPELLSAVKQVINQHPASTLAAIKSQAPLGAEHYQHAPVRAHNLISTYQHTGDNVKDRKEARDRLYDLAATEYLSRTPQSREDTLMIAYSNRERDTLAGLIRHGLKQMGELPKDRDVSVTRLRGIGTTQAELKTMMPYQAGLVINTGRETYLVINKVDRQHGTLDVTDMATGESRQFVPARHDHTMTTLWSKSEQPLTQGDKITWRKTDNTLGLIGNSALTVSRINNDSMTLQHATGAAVTLSLDDMTSSHWDYRYTKTADMAQGATIGHVITVIDSSAKLTNLRRAYIDISRASQHMMILTDNEKGLMKSWLNHTDQHRSAIETIHQTHYPTERHFTTPDTPQENPKYQRHGKFTPSLYARDLARQLTPYTESLAMTLLGQPNPLTSDKDYLTFGQEQSPITVSLTGEYRGYFRDRATGNKGHAINLIMMSQNITFKEAVNLAEQMLSNPDNFNLIENKQHDKHLNTLPKQVRELKQRAITYFNSGKDIKDTPANRYLNHHTFHDIDTHSQLRYHDAVYSPETQSPHPALLAGLTNNKGELEAVEITYLTKTGELANLNTTKRVMGNTSGHGIVLNEGADSTISVIAIGLENGVSLMGVNSHDIDIIAVNNAHDLRVLDTRHLREQIIIMANQSQLPHQALIEDITHKLVEQGHNISIITETIAGLSPQEMGVIISDNVNEEIKALKGDNAHNTATIDQLAREITESTEINPHDINTANDTLEKNEVSAAKEIENSQADNALSQYELSQTRKDKETKHEYNLEKELDINTPLL</sequence>
<dbReference type="NCBIfam" id="TIGR02686">
    <property type="entry name" value="relax_trwC"/>
    <property type="match status" value="1"/>
</dbReference>
<dbReference type="Gene3D" id="3.40.50.300">
    <property type="entry name" value="P-loop containing nucleotide triphosphate hydrolases"/>
    <property type="match status" value="1"/>
</dbReference>
<organism evidence="4 5">
    <name type="scientific">Photobacterium leiognathi</name>
    <dbReference type="NCBI Taxonomy" id="553611"/>
    <lineage>
        <taxon>Bacteria</taxon>
        <taxon>Pseudomonadati</taxon>
        <taxon>Pseudomonadota</taxon>
        <taxon>Gammaproteobacteria</taxon>
        <taxon>Vibrionales</taxon>
        <taxon>Vibrionaceae</taxon>
        <taxon>Photobacterium</taxon>
    </lineage>
</organism>
<feature type="domain" description="DUF7146" evidence="3">
    <location>
        <begin position="1688"/>
        <end position="1787"/>
    </location>
</feature>
<dbReference type="InterPro" id="IPR014129">
    <property type="entry name" value="Conjug_relaxase_TraI"/>
</dbReference>
<dbReference type="Proteomes" id="UP000240410">
    <property type="component" value="Unassembled WGS sequence"/>
</dbReference>
<evidence type="ECO:0000259" key="3">
    <source>
        <dbReference type="Pfam" id="PF23639"/>
    </source>
</evidence>
<dbReference type="RefSeq" id="WP_052671819.1">
    <property type="nucleotide sequence ID" value="NZ_JZSL01000025.1"/>
</dbReference>
<evidence type="ECO:0000313" key="5">
    <source>
        <dbReference type="Proteomes" id="UP000240410"/>
    </source>
</evidence>
<dbReference type="NCBIfam" id="TIGR02760">
    <property type="entry name" value="TraI_TIGR"/>
    <property type="match status" value="1"/>
</dbReference>
<dbReference type="InterPro" id="IPR040668">
    <property type="entry name" value="TraI_2B"/>
</dbReference>
<dbReference type="InterPro" id="IPR055570">
    <property type="entry name" value="DUF7146"/>
</dbReference>
<feature type="domain" description="TraI 2B/2B-like" evidence="2">
    <location>
        <begin position="694"/>
        <end position="772"/>
    </location>
</feature>
<keyword evidence="4" id="KW-0347">Helicase</keyword>
<comment type="caution">
    <text evidence="4">The sequence shown here is derived from an EMBL/GenBank/DDBJ whole genome shotgun (WGS) entry which is preliminary data.</text>
</comment>
<dbReference type="SUPFAM" id="SSF52540">
    <property type="entry name" value="P-loop containing nucleoside triphosphate hydrolases"/>
    <property type="match status" value="2"/>
</dbReference>
<proteinExistence type="predicted"/>
<evidence type="ECO:0000259" key="2">
    <source>
        <dbReference type="Pfam" id="PF18340"/>
    </source>
</evidence>
<dbReference type="NCBIfam" id="NF041492">
    <property type="entry name" value="MobF"/>
    <property type="match status" value="1"/>
</dbReference>
<dbReference type="InterPro" id="IPR027417">
    <property type="entry name" value="P-loop_NTPase"/>
</dbReference>
<dbReference type="Pfam" id="PF23639">
    <property type="entry name" value="DUF7146"/>
    <property type="match status" value="1"/>
</dbReference>
<dbReference type="SUPFAM" id="SSF55464">
    <property type="entry name" value="Origin of replication-binding domain, RBD-like"/>
    <property type="match status" value="1"/>
</dbReference>
<protein>
    <submittedName>
        <fullName evidence="4">Conjugative transfer relaxase/helicase TraI</fullName>
    </submittedName>
</protein>
<evidence type="ECO:0000313" key="4">
    <source>
        <dbReference type="EMBL" id="PSV88249.1"/>
    </source>
</evidence>
<dbReference type="InterPro" id="IPR014862">
    <property type="entry name" value="TrwC"/>
</dbReference>
<accession>A0A2T3M7J9</accession>
<gene>
    <name evidence="4" type="primary">traI</name>
    <name evidence="4" type="ORF">CTM89_14830</name>
</gene>
<dbReference type="Pfam" id="PF08751">
    <property type="entry name" value="TrwC"/>
    <property type="match status" value="1"/>
</dbReference>
<keyword evidence="4" id="KW-0067">ATP-binding</keyword>
<keyword evidence="4" id="KW-0378">Hydrolase</keyword>
<evidence type="ECO:0000259" key="1">
    <source>
        <dbReference type="Pfam" id="PF08751"/>
    </source>
</evidence>
<dbReference type="Pfam" id="PF13604">
    <property type="entry name" value="AAA_30"/>
    <property type="match status" value="1"/>
</dbReference>